<evidence type="ECO:0000256" key="4">
    <source>
        <dbReference type="ARBA" id="ARBA00022692"/>
    </source>
</evidence>
<comment type="function">
    <text evidence="10">Mediator of sterol homeostasis involved in sterol uptake, trafficking and distribution into membranes.</text>
</comment>
<evidence type="ECO:0000256" key="10">
    <source>
        <dbReference type="RuleBase" id="RU368065"/>
    </source>
</evidence>
<evidence type="ECO:0000256" key="3">
    <source>
        <dbReference type="ARBA" id="ARBA00022448"/>
    </source>
</evidence>
<keyword evidence="8 10" id="KW-0443">Lipid metabolism</keyword>
<reference evidence="11 12" key="1">
    <citation type="journal article" date="2016" name="Genome Biol. Evol.">
        <title>Divergent and convergent evolution of fungal pathogenicity.</title>
        <authorList>
            <person name="Shang Y."/>
            <person name="Xiao G."/>
            <person name="Zheng P."/>
            <person name="Cen K."/>
            <person name="Zhan S."/>
            <person name="Wang C."/>
        </authorList>
    </citation>
    <scope>NUCLEOTIDE SEQUENCE [LARGE SCALE GENOMIC DNA]</scope>
    <source>
        <strain evidence="11 12">ARSEF 7405</strain>
    </source>
</reference>
<sequence length="188" mass="20285">MPASDEFWRRTSAAASLRLRPVPPPAPASVNFISIALIVSSCTKLFPILLVIWNPETLGPDDNPKPSSTSAMATFTEIAVSMVTALPMSTPPAAQLTPETMDLSPAISTAREGRHFPTPRLSALSSSVLDPLLSVMLSVTNTYLVWLNNIEALYILLDCGYLRAMMMAMGGQAARWIVERTLLNAIGL</sequence>
<gene>
    <name evidence="11" type="ORF">AAP_02602</name>
</gene>
<name>A0A167ZV71_9EURO</name>
<dbReference type="GO" id="GO:0005789">
    <property type="term" value="C:endoplasmic reticulum membrane"/>
    <property type="evidence" value="ECO:0007669"/>
    <property type="project" value="UniProtKB-SubCell"/>
</dbReference>
<keyword evidence="12" id="KW-1185">Reference proteome</keyword>
<comment type="subcellular location">
    <subcellularLocation>
        <location evidence="1 10">Endoplasmic reticulum membrane</location>
        <topology evidence="1 10">Multi-pass membrane protein</topology>
    </subcellularLocation>
    <subcellularLocation>
        <location evidence="10">Golgi apparatus membrane</location>
        <topology evidence="10">Multi-pass membrane protein</topology>
    </subcellularLocation>
</comment>
<dbReference type="VEuPathDB" id="FungiDB:AAP_02602"/>
<evidence type="ECO:0000256" key="6">
    <source>
        <dbReference type="ARBA" id="ARBA00022989"/>
    </source>
</evidence>
<evidence type="ECO:0000256" key="5">
    <source>
        <dbReference type="ARBA" id="ARBA00022824"/>
    </source>
</evidence>
<evidence type="ECO:0000256" key="8">
    <source>
        <dbReference type="ARBA" id="ARBA00023098"/>
    </source>
</evidence>
<keyword evidence="9" id="KW-0472">Membrane</keyword>
<dbReference type="Pfam" id="PF04161">
    <property type="entry name" value="Arv1"/>
    <property type="match status" value="1"/>
</dbReference>
<dbReference type="AlphaFoldDB" id="A0A167ZV71"/>
<keyword evidence="6" id="KW-1133">Transmembrane helix</keyword>
<organism evidence="11 12">
    <name type="scientific">Ascosphaera apis ARSEF 7405</name>
    <dbReference type="NCBI Taxonomy" id="392613"/>
    <lineage>
        <taxon>Eukaryota</taxon>
        <taxon>Fungi</taxon>
        <taxon>Dikarya</taxon>
        <taxon>Ascomycota</taxon>
        <taxon>Pezizomycotina</taxon>
        <taxon>Eurotiomycetes</taxon>
        <taxon>Eurotiomycetidae</taxon>
        <taxon>Onygenales</taxon>
        <taxon>Ascosphaeraceae</taxon>
        <taxon>Ascosphaera</taxon>
    </lineage>
</organism>
<keyword evidence="3 10" id="KW-0813">Transport</keyword>
<keyword evidence="4" id="KW-0812">Transmembrane</keyword>
<dbReference type="InterPro" id="IPR007290">
    <property type="entry name" value="Arv1"/>
</dbReference>
<keyword evidence="10" id="KW-0333">Golgi apparatus</keyword>
<protein>
    <recommendedName>
        <fullName evidence="10">Protein ARV</fullName>
    </recommendedName>
</protein>
<evidence type="ECO:0000313" key="12">
    <source>
        <dbReference type="Proteomes" id="UP000242877"/>
    </source>
</evidence>
<evidence type="ECO:0000256" key="1">
    <source>
        <dbReference type="ARBA" id="ARBA00004477"/>
    </source>
</evidence>
<dbReference type="Proteomes" id="UP000242877">
    <property type="component" value="Unassembled WGS sequence"/>
</dbReference>
<keyword evidence="7 10" id="KW-0445">Lipid transport</keyword>
<keyword evidence="10" id="KW-0746">Sphingolipid metabolism</keyword>
<evidence type="ECO:0000313" key="11">
    <source>
        <dbReference type="EMBL" id="KZZ93136.1"/>
    </source>
</evidence>
<dbReference type="GO" id="GO:0006665">
    <property type="term" value="P:sphingolipid metabolic process"/>
    <property type="evidence" value="ECO:0007669"/>
    <property type="project" value="UniProtKB-UniRule"/>
</dbReference>
<dbReference type="GO" id="GO:0032366">
    <property type="term" value="P:intracellular sterol transport"/>
    <property type="evidence" value="ECO:0007669"/>
    <property type="project" value="UniProtKB-UniRule"/>
</dbReference>
<dbReference type="EMBL" id="AZGZ01000009">
    <property type="protein sequence ID" value="KZZ93136.1"/>
    <property type="molecule type" value="Genomic_DNA"/>
</dbReference>
<comment type="caution">
    <text evidence="11">The sequence shown here is derived from an EMBL/GenBank/DDBJ whole genome shotgun (WGS) entry which is preliminary data.</text>
</comment>
<evidence type="ECO:0000256" key="7">
    <source>
        <dbReference type="ARBA" id="ARBA00023055"/>
    </source>
</evidence>
<proteinExistence type="inferred from homology"/>
<dbReference type="OrthoDB" id="2192830at2759"/>
<dbReference type="GO" id="GO:0000139">
    <property type="term" value="C:Golgi membrane"/>
    <property type="evidence" value="ECO:0007669"/>
    <property type="project" value="UniProtKB-SubCell"/>
</dbReference>
<accession>A0A167ZV71</accession>
<evidence type="ECO:0000256" key="9">
    <source>
        <dbReference type="ARBA" id="ARBA00023136"/>
    </source>
</evidence>
<dbReference type="GO" id="GO:0097036">
    <property type="term" value="P:regulation of plasma membrane sterol distribution"/>
    <property type="evidence" value="ECO:0007669"/>
    <property type="project" value="UniProtKB-UniRule"/>
</dbReference>
<keyword evidence="5 10" id="KW-0256">Endoplasmic reticulum</keyword>
<comment type="similarity">
    <text evidence="2 10">Belongs to the ARV1 family.</text>
</comment>
<comment type="function">
    <text evidence="10">Regulates also the sphingolipid metabolism.</text>
</comment>
<evidence type="ECO:0000256" key="2">
    <source>
        <dbReference type="ARBA" id="ARBA00009187"/>
    </source>
</evidence>
<dbReference type="GO" id="GO:0016125">
    <property type="term" value="P:sterol metabolic process"/>
    <property type="evidence" value="ECO:0007669"/>
    <property type="project" value="UniProtKB-UniRule"/>
</dbReference>